<dbReference type="Gene3D" id="2.170.130.10">
    <property type="entry name" value="TonB-dependent receptor, plug domain"/>
    <property type="match status" value="1"/>
</dbReference>
<feature type="domain" description="TonB-dependent receptor plug" evidence="7">
    <location>
        <begin position="69"/>
        <end position="165"/>
    </location>
</feature>
<dbReference type="NCBIfam" id="TIGR01782">
    <property type="entry name" value="TonB-Xanth-Caul"/>
    <property type="match status" value="1"/>
</dbReference>
<dbReference type="AlphaFoldDB" id="A0A8J6UEU6"/>
<evidence type="ECO:0000259" key="7">
    <source>
        <dbReference type="Pfam" id="PF07715"/>
    </source>
</evidence>
<dbReference type="Proteomes" id="UP000638014">
    <property type="component" value="Unassembled WGS sequence"/>
</dbReference>
<dbReference type="PANTHER" id="PTHR40980">
    <property type="entry name" value="PLUG DOMAIN-CONTAINING PROTEIN"/>
    <property type="match status" value="1"/>
</dbReference>
<comment type="similarity">
    <text evidence="4">Belongs to the TonB-dependent receptor family.</text>
</comment>
<proteinExistence type="inferred from homology"/>
<sequence>MAMKPSAFRLSNVCMAVLAVLSTSVHAQDATGPEQDQKDPNEGVEVIQVTGLKASLKKSINDKRFAETISDSINSEDIGKTTDQNIADALSRVTGVSVRSEGGEGANITVRGANSQQNNISLNGVQLGSTDFSQGVDLSQFSADILSKIEVVKTPSADHEEGSLGANISLSSAKPLDMNYLVRNLTYQARYNDLAEEYDYKLSGGYSHKFLDETFGVLITAYTETNTVRRDEFFANDWRVRHSPLATDQNGNLVEDAYGLSSYNNEYQAHLQDRDRYGVDLVMQWAPTEDTSMDFSFNYSKQELDSTMHGIRTRGSDYANMVEGEATDFNPDIIGDYTDPTADWHTINTKTNTFTKWENRFGLGDLVQSIGKFDNINKIASFNIEHQLTDDINVRTGLGYSKAEQVPDNNLYVVLQNWGNVNPTVLTHTSPEDIEPVGYDCTKGGRCVLSSGTGVIDYGENNTWGDPTAVWDNRTTTGFNPDDLDAQHLSYMGRTMNNVEDEQKSAYIDVDWDVELGPLTQIEFGAKFSNRNKFVDAQTTSYNSIGEGVVVTNPDTGQPAVITPGLKDIDTALFATNEPFPVSDFMGSLGYGRDNITDGWTTFSAEKAFEAVQGDPKIGIIPDKTNTRETELDNFAVYLKTKFDLLDGQLTGDVGVRYVSTDVTANGYSGVNFFYDPANMGRVQDPFKLQQLRNTSNPLCPEISWYGNDWSAESRWSRVDGLGYDTKGTSDFRDDTRLADAGACHDPRTLLGSGENTWWWLWRHSDISTEKHYVYGERQFDDNGNLVATEDRSKRSFAVKDTHDYDLFLPSLNLNYVINDDMIARFAVSKTMSRPQIDSLRPGFKVTETIWGGDNRNNTITLTNTKLDPLESNNLDLSYEWYFNESGMLAMGLFYKDMTNFEESETIVTYMDDLRDIGLDPDAPQYDVNDLVLIAGVDSLEQCMPKRFMLDSDFESDWVHSGELEQMCAQFKTTRIKNGKGASIKGVELQYMQTFDDLPGWLAGLGLQANYTYQDSEYDQEVSSIDESVMLPSLPVTYTPEHSYNATGFWEMDGHQVRLSYQGTTDQLAQRSWENGSLWEEGRRTLDLSATYQLNEHVAFTFQAVNLTDEGVRQYYTSRFLELNGEVLDEGSPMDDGATKSRTVRDYRTGTNYRLGVRVNFF</sequence>
<evidence type="ECO:0000256" key="2">
    <source>
        <dbReference type="ARBA" id="ARBA00023136"/>
    </source>
</evidence>
<dbReference type="Gene3D" id="2.40.170.20">
    <property type="entry name" value="TonB-dependent receptor, beta-barrel domain"/>
    <property type="match status" value="1"/>
</dbReference>
<dbReference type="EMBL" id="JACXAF010000014">
    <property type="protein sequence ID" value="MBD1390014.1"/>
    <property type="molecule type" value="Genomic_DNA"/>
</dbReference>
<gene>
    <name evidence="8" type="ORF">IC617_11295</name>
</gene>
<keyword evidence="5" id="KW-0732">Signal</keyword>
<dbReference type="InterPro" id="IPR036942">
    <property type="entry name" value="Beta-barrel_TonB_sf"/>
</dbReference>
<dbReference type="SUPFAM" id="SSF56935">
    <property type="entry name" value="Porins"/>
    <property type="match status" value="1"/>
</dbReference>
<reference evidence="8" key="1">
    <citation type="submission" date="2020-09" db="EMBL/GenBank/DDBJ databases">
        <title>A novel bacterium of genus Neiella, isolated from South China Sea.</title>
        <authorList>
            <person name="Huang H."/>
            <person name="Mo K."/>
            <person name="Hu Y."/>
        </authorList>
    </citation>
    <scope>NUCLEOTIDE SEQUENCE</scope>
    <source>
        <strain evidence="8">HB171785</strain>
    </source>
</reference>
<dbReference type="Pfam" id="PF00593">
    <property type="entry name" value="TonB_dep_Rec_b-barrel"/>
    <property type="match status" value="1"/>
</dbReference>
<organism evidence="8 9">
    <name type="scientific">Neiella litorisoli</name>
    <dbReference type="NCBI Taxonomy" id="2771431"/>
    <lineage>
        <taxon>Bacteria</taxon>
        <taxon>Pseudomonadati</taxon>
        <taxon>Pseudomonadota</taxon>
        <taxon>Gammaproteobacteria</taxon>
        <taxon>Alteromonadales</taxon>
        <taxon>Echinimonadaceae</taxon>
        <taxon>Neiella</taxon>
    </lineage>
</organism>
<dbReference type="GO" id="GO:0009279">
    <property type="term" value="C:cell outer membrane"/>
    <property type="evidence" value="ECO:0007669"/>
    <property type="project" value="UniProtKB-SubCell"/>
</dbReference>
<evidence type="ECO:0000256" key="5">
    <source>
        <dbReference type="SAM" id="SignalP"/>
    </source>
</evidence>
<feature type="signal peptide" evidence="5">
    <location>
        <begin position="1"/>
        <end position="27"/>
    </location>
</feature>
<dbReference type="InterPro" id="IPR037066">
    <property type="entry name" value="Plug_dom_sf"/>
</dbReference>
<keyword evidence="9" id="KW-1185">Reference proteome</keyword>
<keyword evidence="2 4" id="KW-0472">Membrane</keyword>
<evidence type="ECO:0000259" key="6">
    <source>
        <dbReference type="Pfam" id="PF00593"/>
    </source>
</evidence>
<comment type="subcellular location">
    <subcellularLocation>
        <location evidence="1 4">Cell outer membrane</location>
    </subcellularLocation>
</comment>
<dbReference type="PANTHER" id="PTHR40980:SF3">
    <property type="entry name" value="TONB-DEPENDENT RECEPTOR-LIKE BETA-BARREL DOMAIN-CONTAINING PROTEIN"/>
    <property type="match status" value="1"/>
</dbReference>
<evidence type="ECO:0000256" key="3">
    <source>
        <dbReference type="ARBA" id="ARBA00023237"/>
    </source>
</evidence>
<keyword evidence="4" id="KW-0798">TonB box</keyword>
<evidence type="ECO:0000313" key="8">
    <source>
        <dbReference type="EMBL" id="MBD1390014.1"/>
    </source>
</evidence>
<dbReference type="InterPro" id="IPR000531">
    <property type="entry name" value="Beta-barrel_TonB"/>
</dbReference>
<dbReference type="Pfam" id="PF07715">
    <property type="entry name" value="Plug"/>
    <property type="match status" value="1"/>
</dbReference>
<comment type="caution">
    <text evidence="8">The sequence shown here is derived from an EMBL/GenBank/DDBJ whole genome shotgun (WGS) entry which is preliminary data.</text>
</comment>
<dbReference type="InterPro" id="IPR010104">
    <property type="entry name" value="TonB_rcpt_bac"/>
</dbReference>
<evidence type="ECO:0000256" key="1">
    <source>
        <dbReference type="ARBA" id="ARBA00004442"/>
    </source>
</evidence>
<name>A0A8J6UEU6_9GAMM</name>
<accession>A0A8J6UEU6</accession>
<evidence type="ECO:0000256" key="4">
    <source>
        <dbReference type="RuleBase" id="RU003357"/>
    </source>
</evidence>
<dbReference type="InterPro" id="IPR012910">
    <property type="entry name" value="Plug_dom"/>
</dbReference>
<keyword evidence="3" id="KW-0998">Cell outer membrane</keyword>
<protein>
    <submittedName>
        <fullName evidence="8">TonB-dependent receptor</fullName>
    </submittedName>
</protein>
<keyword evidence="8" id="KW-0675">Receptor</keyword>
<evidence type="ECO:0000313" key="9">
    <source>
        <dbReference type="Proteomes" id="UP000638014"/>
    </source>
</evidence>
<feature type="chain" id="PRO_5035235502" evidence="5">
    <location>
        <begin position="28"/>
        <end position="1162"/>
    </location>
</feature>
<feature type="domain" description="TonB-dependent receptor-like beta-barrel" evidence="6">
    <location>
        <begin position="791"/>
        <end position="1107"/>
    </location>
</feature>